<feature type="domain" description="Beta-galactosidase" evidence="10">
    <location>
        <begin position="471"/>
        <end position="659"/>
    </location>
</feature>
<evidence type="ECO:0000256" key="2">
    <source>
        <dbReference type="ARBA" id="ARBA00009809"/>
    </source>
</evidence>
<dbReference type="SUPFAM" id="SSF51445">
    <property type="entry name" value="(Trans)glycosidases"/>
    <property type="match status" value="1"/>
</dbReference>
<evidence type="ECO:0000256" key="5">
    <source>
        <dbReference type="ARBA" id="ARBA00022801"/>
    </source>
</evidence>
<dbReference type="InterPro" id="IPR001944">
    <property type="entry name" value="Glycoside_Hdrlase_35"/>
</dbReference>
<evidence type="ECO:0000313" key="12">
    <source>
        <dbReference type="Proteomes" id="UP000054270"/>
    </source>
</evidence>
<organism evidence="11 12">
    <name type="scientific">Hypholoma sublateritium (strain FD-334 SS-4)</name>
    <dbReference type="NCBI Taxonomy" id="945553"/>
    <lineage>
        <taxon>Eukaryota</taxon>
        <taxon>Fungi</taxon>
        <taxon>Dikarya</taxon>
        <taxon>Basidiomycota</taxon>
        <taxon>Agaricomycotina</taxon>
        <taxon>Agaricomycetes</taxon>
        <taxon>Agaricomycetidae</taxon>
        <taxon>Agaricales</taxon>
        <taxon>Agaricineae</taxon>
        <taxon>Strophariaceae</taxon>
        <taxon>Hypholoma</taxon>
    </lineage>
</organism>
<gene>
    <name evidence="11" type="ORF">HYPSUDRAFT_46879</name>
</gene>
<dbReference type="Pfam" id="PF01301">
    <property type="entry name" value="Glyco_hydro_35"/>
    <property type="match status" value="1"/>
</dbReference>
<feature type="transmembrane region" description="Helical" evidence="9">
    <location>
        <begin position="60"/>
        <end position="83"/>
    </location>
</feature>
<protein>
    <recommendedName>
        <fullName evidence="3">beta-galactosidase</fullName>
        <ecNumber evidence="3">3.2.1.23</ecNumber>
    </recommendedName>
</protein>
<keyword evidence="4" id="KW-0732">Signal</keyword>
<proteinExistence type="inferred from homology"/>
<dbReference type="Proteomes" id="UP000054270">
    <property type="component" value="Unassembled WGS sequence"/>
</dbReference>
<keyword evidence="12" id="KW-1185">Reference proteome</keyword>
<evidence type="ECO:0000256" key="8">
    <source>
        <dbReference type="RuleBase" id="RU003679"/>
    </source>
</evidence>
<keyword evidence="9" id="KW-1133">Transmembrane helix</keyword>
<comment type="catalytic activity">
    <reaction evidence="1">
        <text>Hydrolysis of terminal non-reducing beta-D-galactose residues in beta-D-galactosides.</text>
        <dbReference type="EC" id="3.2.1.23"/>
    </reaction>
</comment>
<evidence type="ECO:0000256" key="9">
    <source>
        <dbReference type="SAM" id="Phobius"/>
    </source>
</evidence>
<keyword evidence="9" id="KW-0472">Membrane</keyword>
<dbReference type="EMBL" id="KN817612">
    <property type="protein sequence ID" value="KJA16958.1"/>
    <property type="molecule type" value="Genomic_DNA"/>
</dbReference>
<dbReference type="Gene3D" id="2.102.20.10">
    <property type="entry name" value="Beta-galactosidase, domain 2"/>
    <property type="match status" value="1"/>
</dbReference>
<dbReference type="InterPro" id="IPR031330">
    <property type="entry name" value="Gly_Hdrlase_35_cat"/>
</dbReference>
<dbReference type="InterPro" id="IPR018954">
    <property type="entry name" value="Betagal_dom2"/>
</dbReference>
<dbReference type="Pfam" id="PF13363">
    <property type="entry name" value="BetaGal_dom3"/>
    <property type="match status" value="1"/>
</dbReference>
<dbReference type="STRING" id="945553.A0A0D2M191"/>
<dbReference type="InterPro" id="IPR025972">
    <property type="entry name" value="BetaGal_dom3"/>
</dbReference>
<evidence type="ECO:0000256" key="1">
    <source>
        <dbReference type="ARBA" id="ARBA00001412"/>
    </source>
</evidence>
<accession>A0A0D2M191</accession>
<dbReference type="Pfam" id="PF13364">
    <property type="entry name" value="BetaGal_ABD2"/>
    <property type="match status" value="2"/>
</dbReference>
<evidence type="ECO:0000313" key="11">
    <source>
        <dbReference type="EMBL" id="KJA16958.1"/>
    </source>
</evidence>
<dbReference type="InterPro" id="IPR025300">
    <property type="entry name" value="BetaGal_jelly_roll_dom"/>
</dbReference>
<dbReference type="Gene3D" id="2.60.120.260">
    <property type="entry name" value="Galactose-binding domain-like"/>
    <property type="match status" value="2"/>
</dbReference>
<keyword evidence="6" id="KW-0325">Glycoprotein</keyword>
<sequence>MASSNTKLDPFVKEHTMEVSFKKEDFMSGKRYSTPNTWKSLMTGFDTPVMQDRPANKGKSGWFVGLTCLASIALVLATTRVAMTHPLSLMQLQNFVMRSSDSAMEVPTSELTSSQLNALSRTPDVQFDNYSLILKGQRIFIHSGEFHTFRLPVPSLWPDILEKVKAAGMNAVSVYTHMGLINPSPGVIDFGGFRALQPLYDAAKDAGIWIVLRPGTYINAETTAGGIAHWATSEVAGQLRTNATDWQAAWQDYIQGIIKVTAPNQISSGGPVIAIQVDNEYSQSPVSHAEYFAELEAVYHASDIVVPLTYNDPGEGSNFINGTGAVDLYGLDSYPQGFDCSNPTVWNPVTTNYHSYHAKVNPSQAWYFPEFQGGSFDAWGPTAPGYAPCRTLTGPDFQSVFNLELWASNAKLISYYMIFGGTSWGALPFHGVYTSYDYGATIAESRELTTKFDEIKRQALFLRSSPDFYKTDWIADASTGLSVSTNSAAFVTLLKNPDTNAAFYIVRQTSSTSTAITTFKLNVTVAGAPLQIPVVAPDITLGGRESKVIVTDYTFGAASKLAFSTAQIFYASTIGNRDILFLHGNSSQAHEAALHLTGTPNPLHSGPSPAVLFTNSSSPSLAQGTTLVSFLAGIDGLVTVWDSDTQLVLFADSVTAATFWAPVLAGAASDPLRNFWGVGTNTSILVGGPYLVREATLSGGKLALRGDLKEGVRLTVIGPKGISSVTWNDERVSPDATASASLTQSGGFVGQLSLRSAVTGLMVPKLTGWKFKDSLPEIQSSFDDRAWTVANHTTTNIPLKPYYGDGRILYGCDYGFCENIVLWRGHFNATGAEKSVNISVNGGEAFAASVWANDVFLGTSFGNSTNNRNILEETDDKFLFPEGALKAGKDNVITIVQDNMGLNETDGSNTDSSKSPRGVRGFALDGNEFGPWKVQGKIGGYTAFPDKTRGVFNEGGLFGERQGWHLPGFSTNGWASRDLSQGLPNNAAGVGFFISTFKLDLPTGIDAPISFTFEEPLGQPYRAILFVNGWMMGKRVANLGPQSKFPVHEGILDYHGENTVAVALWAMTPNVTIAPNLQLVLDAVYDGGVGNVVVDNPGWSAKGRA</sequence>
<dbReference type="InterPro" id="IPR008979">
    <property type="entry name" value="Galactose-bd-like_sf"/>
</dbReference>
<dbReference type="GO" id="GO:0005975">
    <property type="term" value="P:carbohydrate metabolic process"/>
    <property type="evidence" value="ECO:0007669"/>
    <property type="project" value="InterPro"/>
</dbReference>
<dbReference type="Pfam" id="PF10435">
    <property type="entry name" value="BetaGal_dom2"/>
    <property type="match status" value="1"/>
</dbReference>
<keyword evidence="9" id="KW-0812">Transmembrane</keyword>
<dbReference type="EC" id="3.2.1.23" evidence="3"/>
<dbReference type="InterPro" id="IPR036833">
    <property type="entry name" value="BetaGal_dom3_sf"/>
</dbReference>
<dbReference type="InterPro" id="IPR037110">
    <property type="entry name" value="Betagal_dom2_sf"/>
</dbReference>
<dbReference type="SUPFAM" id="SSF51011">
    <property type="entry name" value="Glycosyl hydrolase domain"/>
    <property type="match status" value="1"/>
</dbReference>
<dbReference type="InterPro" id="IPR017853">
    <property type="entry name" value="GH"/>
</dbReference>
<dbReference type="OrthoDB" id="1657402at2759"/>
<keyword evidence="5 11" id="KW-0378">Hydrolase</keyword>
<evidence type="ECO:0000256" key="3">
    <source>
        <dbReference type="ARBA" id="ARBA00012756"/>
    </source>
</evidence>
<evidence type="ECO:0000256" key="4">
    <source>
        <dbReference type="ARBA" id="ARBA00022729"/>
    </source>
</evidence>
<dbReference type="SMART" id="SM01029">
    <property type="entry name" value="BetaGal_dom2"/>
    <property type="match status" value="1"/>
</dbReference>
<keyword evidence="7" id="KW-0326">Glycosidase</keyword>
<dbReference type="PANTHER" id="PTHR23421">
    <property type="entry name" value="BETA-GALACTOSIDASE RELATED"/>
    <property type="match status" value="1"/>
</dbReference>
<dbReference type="AlphaFoldDB" id="A0A0D2M191"/>
<comment type="similarity">
    <text evidence="2 8">Belongs to the glycosyl hydrolase 35 family.</text>
</comment>
<dbReference type="SUPFAM" id="SSF49785">
    <property type="entry name" value="Galactose-binding domain-like"/>
    <property type="match status" value="2"/>
</dbReference>
<evidence type="ECO:0000256" key="6">
    <source>
        <dbReference type="ARBA" id="ARBA00023180"/>
    </source>
</evidence>
<dbReference type="Gene3D" id="3.20.20.80">
    <property type="entry name" value="Glycosidases"/>
    <property type="match status" value="1"/>
</dbReference>
<dbReference type="PRINTS" id="PR00742">
    <property type="entry name" value="GLHYDRLASE35"/>
</dbReference>
<evidence type="ECO:0000256" key="7">
    <source>
        <dbReference type="ARBA" id="ARBA00023295"/>
    </source>
</evidence>
<dbReference type="GO" id="GO:0004565">
    <property type="term" value="F:beta-galactosidase activity"/>
    <property type="evidence" value="ECO:0007669"/>
    <property type="project" value="UniProtKB-EC"/>
</dbReference>
<dbReference type="OMA" id="FYIARQT"/>
<dbReference type="Gene3D" id="2.60.390.10">
    <property type="entry name" value="Beta-galactosidase, domain 3"/>
    <property type="match status" value="1"/>
</dbReference>
<dbReference type="SUPFAM" id="SSF117100">
    <property type="entry name" value="Beta-galactosidase LacA, domain 3"/>
    <property type="match status" value="1"/>
</dbReference>
<reference evidence="12" key="1">
    <citation type="submission" date="2014-04" db="EMBL/GenBank/DDBJ databases">
        <title>Evolutionary Origins and Diversification of the Mycorrhizal Mutualists.</title>
        <authorList>
            <consortium name="DOE Joint Genome Institute"/>
            <consortium name="Mycorrhizal Genomics Consortium"/>
            <person name="Kohler A."/>
            <person name="Kuo A."/>
            <person name="Nagy L.G."/>
            <person name="Floudas D."/>
            <person name="Copeland A."/>
            <person name="Barry K.W."/>
            <person name="Cichocki N."/>
            <person name="Veneault-Fourrey C."/>
            <person name="LaButti K."/>
            <person name="Lindquist E.A."/>
            <person name="Lipzen A."/>
            <person name="Lundell T."/>
            <person name="Morin E."/>
            <person name="Murat C."/>
            <person name="Riley R."/>
            <person name="Ohm R."/>
            <person name="Sun H."/>
            <person name="Tunlid A."/>
            <person name="Henrissat B."/>
            <person name="Grigoriev I.V."/>
            <person name="Hibbett D.S."/>
            <person name="Martin F."/>
        </authorList>
    </citation>
    <scope>NUCLEOTIDE SEQUENCE [LARGE SCALE GENOMIC DNA]</scope>
    <source>
        <strain evidence="12">FD-334 SS-4</strain>
    </source>
</reference>
<evidence type="ECO:0000259" key="10">
    <source>
        <dbReference type="SMART" id="SM01029"/>
    </source>
</evidence>
<dbReference type="FunFam" id="3.20.20.80:FF:000040">
    <property type="entry name" value="Beta-galactosidase A"/>
    <property type="match status" value="1"/>
</dbReference>
<name>A0A0D2M191_HYPSF</name>